<dbReference type="Pfam" id="PF13193">
    <property type="entry name" value="AMP-binding_C"/>
    <property type="match status" value="1"/>
</dbReference>
<dbReference type="Gene3D" id="3.30.300.30">
    <property type="match status" value="1"/>
</dbReference>
<reference evidence="4" key="1">
    <citation type="journal article" date="2023" name="G3 (Bethesda)">
        <title>A reference genome for the long-term kleptoplast-retaining sea slug Elysia crispata morphotype clarki.</title>
        <authorList>
            <person name="Eastman K.E."/>
            <person name="Pendleton A.L."/>
            <person name="Shaikh M.A."/>
            <person name="Suttiyut T."/>
            <person name="Ogas R."/>
            <person name="Tomko P."/>
            <person name="Gavelis G."/>
            <person name="Widhalm J.R."/>
            <person name="Wisecaver J.H."/>
        </authorList>
    </citation>
    <scope>NUCLEOTIDE SEQUENCE</scope>
    <source>
        <strain evidence="4">ECLA1</strain>
    </source>
</reference>
<evidence type="ECO:0000259" key="3">
    <source>
        <dbReference type="Pfam" id="PF13193"/>
    </source>
</evidence>
<feature type="region of interest" description="Disordered" evidence="1">
    <location>
        <begin position="324"/>
        <end position="349"/>
    </location>
</feature>
<organism evidence="4 5">
    <name type="scientific">Elysia crispata</name>
    <name type="common">lettuce slug</name>
    <dbReference type="NCBI Taxonomy" id="231223"/>
    <lineage>
        <taxon>Eukaryota</taxon>
        <taxon>Metazoa</taxon>
        <taxon>Spiralia</taxon>
        <taxon>Lophotrochozoa</taxon>
        <taxon>Mollusca</taxon>
        <taxon>Gastropoda</taxon>
        <taxon>Heterobranchia</taxon>
        <taxon>Euthyneura</taxon>
        <taxon>Panpulmonata</taxon>
        <taxon>Sacoglossa</taxon>
        <taxon>Placobranchoidea</taxon>
        <taxon>Plakobranchidae</taxon>
        <taxon>Elysia</taxon>
    </lineage>
</organism>
<evidence type="ECO:0000259" key="2">
    <source>
        <dbReference type="Pfam" id="PF00501"/>
    </source>
</evidence>
<dbReference type="InterPro" id="IPR025110">
    <property type="entry name" value="AMP-bd_C"/>
</dbReference>
<dbReference type="PANTHER" id="PTHR42814">
    <property type="entry name" value="AMP-BINDING DOMAIN-CONTAINING PROTEIN"/>
    <property type="match status" value="1"/>
</dbReference>
<feature type="domain" description="AMP-dependent synthetase/ligase" evidence="2">
    <location>
        <begin position="23"/>
        <end position="304"/>
    </location>
</feature>
<protein>
    <submittedName>
        <fullName evidence="4">Uncharacterized protein</fullName>
    </submittedName>
</protein>
<accession>A0AAE1AVM4</accession>
<dbReference type="Pfam" id="PF00501">
    <property type="entry name" value="AMP-binding"/>
    <property type="match status" value="2"/>
</dbReference>
<evidence type="ECO:0000313" key="4">
    <source>
        <dbReference type="EMBL" id="KAK3794524.1"/>
    </source>
</evidence>
<dbReference type="InterPro" id="IPR045851">
    <property type="entry name" value="AMP-bd_C_sf"/>
</dbReference>
<proteinExistence type="predicted"/>
<dbReference type="PANTHER" id="PTHR42814:SF3">
    <property type="entry name" value="BETA-N-ACETYLHEXOSAMINIDASE"/>
    <property type="match status" value="1"/>
</dbReference>
<evidence type="ECO:0000256" key="1">
    <source>
        <dbReference type="SAM" id="MobiDB-lite"/>
    </source>
</evidence>
<keyword evidence="5" id="KW-1185">Reference proteome</keyword>
<sequence length="647" mass="71407">MATCGISNSTTLIERLLHWRDTDGDTDAFVFYDSGMKRSSLTRKELVDLASKFAYILKTEGIGYKDVVANTLSNCLERAVTDMGIILAGAAPINAIPSLTSGEIFFSSVSRSQAKAVIVYPSGPENSDWVLIKRGIDEAAPDKDIASGMKPAEKTTKKTYISPQVHSQCKSLVFSYRSEEAPTLTKAILVSRSTPWQRQELSAVPHFLQFLRSQAEQNSYVERAIVPSDNGFLFTTTGTTGMQKIVPRSHSILLKISQVMGQMTPGSLPSMFYTTKLGWNSGFPYMFYLFGSSLVMLDEYEPLQNLEHEMEKSGQSVRALGLVKRDKKERHRENGNLADKKGSDTKSVDDENSLDEYAALYDRYWCVLKKESLRFAYLSPTEIDGMATAAEIAKSQRNGDTREKLLLVVTGGLPIKHKIVSSALKSVSHAITVGYGMTEVGLVSFNMLKRIEDYTEGDCGRLFHGVQCRITDDAGNILPPGHTGNLEFKTGSMFEGFLNNVENTGEAFTPDGWFISADLGLLKPDGTVTVVCRKGNVILYSSVVVYPTAIEIVLRKCHGVKDVVVVPVPDKIKHQNVCACVIKEPGIELTEAEVQKSMDDLLAVPRGPELVTPHHVLFVDSFPLVQNLKIDRKKLKKMAAECISNLQ</sequence>
<gene>
    <name evidence="4" type="ORF">RRG08_003675</name>
</gene>
<feature type="domain" description="AMP-dependent synthetase/ligase" evidence="2">
    <location>
        <begin position="363"/>
        <end position="497"/>
    </location>
</feature>
<feature type="domain" description="AMP-binding enzyme C-terminal" evidence="3">
    <location>
        <begin position="550"/>
        <end position="627"/>
    </location>
</feature>
<dbReference type="Proteomes" id="UP001283361">
    <property type="component" value="Unassembled WGS sequence"/>
</dbReference>
<comment type="caution">
    <text evidence="4">The sequence shown here is derived from an EMBL/GenBank/DDBJ whole genome shotgun (WGS) entry which is preliminary data.</text>
</comment>
<dbReference type="InterPro" id="IPR000873">
    <property type="entry name" value="AMP-dep_synth/lig_dom"/>
</dbReference>
<name>A0AAE1AVM4_9GAST</name>
<dbReference type="Gene3D" id="3.40.50.12780">
    <property type="entry name" value="N-terminal domain of ligase-like"/>
    <property type="match status" value="1"/>
</dbReference>
<evidence type="ECO:0000313" key="5">
    <source>
        <dbReference type="Proteomes" id="UP001283361"/>
    </source>
</evidence>
<dbReference type="SUPFAM" id="SSF56801">
    <property type="entry name" value="Acetyl-CoA synthetase-like"/>
    <property type="match status" value="2"/>
</dbReference>
<dbReference type="AlphaFoldDB" id="A0AAE1AVM4"/>
<dbReference type="InterPro" id="IPR042099">
    <property type="entry name" value="ANL_N_sf"/>
</dbReference>
<dbReference type="EMBL" id="JAWDGP010001105">
    <property type="protein sequence ID" value="KAK3794524.1"/>
    <property type="molecule type" value="Genomic_DNA"/>
</dbReference>